<reference evidence="1" key="1">
    <citation type="submission" date="2021-06" db="EMBL/GenBank/DDBJ databases">
        <authorList>
            <person name="Kallberg Y."/>
            <person name="Tangrot J."/>
            <person name="Rosling A."/>
        </authorList>
    </citation>
    <scope>NUCLEOTIDE SEQUENCE</scope>
    <source>
        <strain evidence="1">IL203A</strain>
    </source>
</reference>
<proteinExistence type="predicted"/>
<organism evidence="1 2">
    <name type="scientific">Dentiscutata heterogama</name>
    <dbReference type="NCBI Taxonomy" id="1316150"/>
    <lineage>
        <taxon>Eukaryota</taxon>
        <taxon>Fungi</taxon>
        <taxon>Fungi incertae sedis</taxon>
        <taxon>Mucoromycota</taxon>
        <taxon>Glomeromycotina</taxon>
        <taxon>Glomeromycetes</taxon>
        <taxon>Diversisporales</taxon>
        <taxon>Gigasporaceae</taxon>
        <taxon>Dentiscutata</taxon>
    </lineage>
</organism>
<evidence type="ECO:0000313" key="2">
    <source>
        <dbReference type="Proteomes" id="UP000789702"/>
    </source>
</evidence>
<gene>
    <name evidence="1" type="ORF">DHETER_LOCUS11349</name>
</gene>
<protein>
    <submittedName>
        <fullName evidence="1">1324_t:CDS:1</fullName>
    </submittedName>
</protein>
<feature type="non-terminal residue" evidence="1">
    <location>
        <position position="1"/>
    </location>
</feature>
<keyword evidence="2" id="KW-1185">Reference proteome</keyword>
<sequence length="128" mass="14805">VCSIMDTYESEGTVILKQYGVKDAQDPKNRQCFLYPDFLALDFTGCRNSLNFPNMAFMIRSDEPRGQIVATFVSNKEMIPVVNLMFDQDQEEFDQWKITILDAKEFQSAIRITNLVIAETVTSYFRTH</sequence>
<name>A0ACA9P727_9GLOM</name>
<accession>A0ACA9P727</accession>
<dbReference type="Proteomes" id="UP000789702">
    <property type="component" value="Unassembled WGS sequence"/>
</dbReference>
<evidence type="ECO:0000313" key="1">
    <source>
        <dbReference type="EMBL" id="CAG8692948.1"/>
    </source>
</evidence>
<comment type="caution">
    <text evidence="1">The sequence shown here is derived from an EMBL/GenBank/DDBJ whole genome shotgun (WGS) entry which is preliminary data.</text>
</comment>
<dbReference type="EMBL" id="CAJVPU010024582">
    <property type="protein sequence ID" value="CAG8692948.1"/>
    <property type="molecule type" value="Genomic_DNA"/>
</dbReference>